<dbReference type="SUPFAM" id="SSF63829">
    <property type="entry name" value="Calcium-dependent phosphotriesterase"/>
    <property type="match status" value="1"/>
</dbReference>
<dbReference type="InterPro" id="IPR011990">
    <property type="entry name" value="TPR-like_helical_dom_sf"/>
</dbReference>
<dbReference type="SUPFAM" id="SSF48452">
    <property type="entry name" value="TPR-like"/>
    <property type="match status" value="1"/>
</dbReference>
<dbReference type="PROSITE" id="PS50297">
    <property type="entry name" value="ANK_REP_REGION"/>
    <property type="match status" value="2"/>
</dbReference>
<dbReference type="InterPro" id="IPR015943">
    <property type="entry name" value="WD40/YVTN_repeat-like_dom_sf"/>
</dbReference>
<dbReference type="GO" id="GO:0085020">
    <property type="term" value="P:protein K6-linked ubiquitination"/>
    <property type="evidence" value="ECO:0007669"/>
    <property type="project" value="TreeGrafter"/>
</dbReference>
<dbReference type="SMART" id="SM00248">
    <property type="entry name" value="ANK"/>
    <property type="match status" value="4"/>
</dbReference>
<keyword evidence="1" id="KW-0677">Repeat</keyword>
<dbReference type="OrthoDB" id="9146156at2"/>
<dbReference type="Gene3D" id="1.25.40.10">
    <property type="entry name" value="Tetratricopeptide repeat domain"/>
    <property type="match status" value="1"/>
</dbReference>
<evidence type="ECO:0000313" key="5">
    <source>
        <dbReference type="EMBL" id="RJG16364.1"/>
    </source>
</evidence>
<feature type="repeat" description="ANK" evidence="3">
    <location>
        <begin position="96"/>
        <end position="128"/>
    </location>
</feature>
<feature type="domain" description="CHAT" evidence="4">
    <location>
        <begin position="2108"/>
        <end position="2374"/>
    </location>
</feature>
<evidence type="ECO:0000256" key="1">
    <source>
        <dbReference type="ARBA" id="ARBA00022737"/>
    </source>
</evidence>
<organism evidence="5 6">
    <name type="scientific">Alcanivorax profundi</name>
    <dbReference type="NCBI Taxonomy" id="2338368"/>
    <lineage>
        <taxon>Bacteria</taxon>
        <taxon>Pseudomonadati</taxon>
        <taxon>Pseudomonadota</taxon>
        <taxon>Gammaproteobacteria</taxon>
        <taxon>Oceanospirillales</taxon>
        <taxon>Alcanivoracaceae</taxon>
        <taxon>Alcanivorax</taxon>
    </lineage>
</organism>
<dbReference type="RefSeq" id="WP_119918427.1">
    <property type="nucleotide sequence ID" value="NZ_QYYA01000005.1"/>
</dbReference>
<sequence length="2376" mass="260950">MTSFLFRGWTRAGVRGVVFAGILSASLSVAASPLLDALAMADHDAMAEQLKADPGLASMPDGIGDSPLLLAVRAGDMTAVKLLVDAGAPVTQSSASGETPLQVSMLSGRGEVTQWLLRHGAEPDQFNGGGQSALHWCAQAGEVALCERFLKDGLSPLQRDATGLTPMDLAIGWGRFDALGVLLAATPTPPSRDVVTLDFDDDRVRYWSALYWSGDEAALVASLGQDLQSSYPHPLAPYIWSAVHRRQDTLDAALTQASPALKQALGITPQVLMAVDAAPREAWKAFPATATYRLGEVYALVELADSARDLGEFGVFYDYLEAAVTLAPNHWQLAWMFDNMTALDLPGMRERAAAFAQAEAVRGGFTGGYLQAVVPQHSWKNSDQLAHVERYLERWPHDGRALVARSLTLKGNGYYREAVESHMAGLARFPFYAGRSDAMELLIKTGQHDRARRVAEGLARWYGNEGVPARAARYYAAGLLDDGDKGAARGALSEALARYPDEGRLWMEQARLALAEQRPDEALAAAATGFPLIESPSSGQLADWLQAYRDSGDPRGGVSVFERYRERVGMPSASLLNSVLEDLATLQDTQRYQALLREARSYYPHDRELLLRQARQDVAEGRQASALALLEDGLARHGHSLDYLSQTYDVLLAVRGEASARRFVVQRQERMPWEKASWQLAKQHGAGEEPALWEAAIVAAPTETFGCEALIDYYVSAKAWRQAHDWAQQCHERFVSTGRLSARQSMLLYDAWVYENQTRQERVDSETLREAQTAFDEFARGHGHYMDYLRYREAFCLARGDKSCAAQSLAQRSAYQQDSTSHFHDLVARYANELGADKTFGYGARMLARSPYDSSKVASFLHKHLLWGGSSIVALKAINDAETRGVSVDKKWQRRALGNLGDSLSSFERYTVAGMRPSASLRYIRWFDEARRDSLSADGTRVFYQLDSEIPGVEILLPSGEQVVRQDHPVFGKPLYFARGATFMRLGYTETGQLTRIEDSSGQSMTLLYDKDDQIRTLISPEGTLHFTYNALGKPVRIVEQDVGVLEVAYDEQGEILSVNSEQGQQMALRITRSFQSLLGMVNQVKRIHDVKRLPRLSVNDPQVDALRVEYEDTEYHSAEEQKAALALAKYLIGQVGDDPDYVGESERLLYGVVATAQVHSREKAFRHRGAQAVTLLHQLYQEVRPRGLPQETFSEWSGAWNWLRSAELEASSSTLRKALAAVNQAPLALLRDAHRLQRSDFSNTAYWKRYGDHELFGKALAGTEKHQVVMRANGDVVVATSQGLSVLREGYWHWYGFDFRQQRLSATAVLSEQDARANILAVTETEDGILWLGTAKGLLAIPGDYDGDLKRWSVAEGLPSPRVISLTSRGSRVWAGTGAGLVVLEYAQANPQAVTAAGTHPIDQLYRLPGRPDALLYRANHQVWLLSGDAPVSLGRGQDMTFDMGRMRVYRLEGNQVFGQSLTDENGRWEWLQQDAELVATDSDLLLSKKVHGLSMWDLGSGEEALVVSTDRAMNVLQGHYYEALALPFAEQRGGMAVGPRHSFSDSRGVVVLSDEGVYTRLGEGAQQLQQAPVYDLLVSQTLNSLYVAMGDHILLLGNDQPLESAQYFSSANARVLAEDQHGNLLTHDGYTVLRFPAGSDQPQELFSARPAVEEKGWQGGVVDMLVDREGTLWVVSGSSLFRYRQETLTEFNYLLDSERFPSRSPMLAGVHETLAGEIEVVASDEGHLTHQGVSLSGGLLRWTGSGFEHVGKPPHWFVTGYTPVDDRTAVIGTNTTFARELTGGARQSFAELNDPSYQALADKTPLLWLGGEGARFQGSNSWLFPSAGGVLLYHGGTWLYPDRLNQLLPEDAALGQYGGRTVHAVAVAGNGRVYVGTDLGLLLYDSQGVASLLNDNHFGQLAFREEDTQQQQALSDIFLPAISGDSDAGKMLARYRQMEAQIRELETRVAQPVPEADAATLSGAAASGSAVKGVSDSPRAERLRQQLKSKNRLRETLLARMEAEHAGLYQMLKLDPREVAALHQRLSEDQALVQYLPTPEKLLIQLVTREGAQIREVQVSRADLEAASALVVKGMRYRAAHLTGNDRGLSASGERAAGPDDDAQDASLAWLYDKLLRPVERELEGKQQVLVTPVGALTYLPFPALLRKKEGDVREYAAERFNIGVIPSMYHLSLVLQQNESFSDGLTMVADPDGSLPGARQEVSRIARGALVAPTVLEGASATYANLAGAVQDARVVHLATHGNLDPAVPADSYLLLANNYRLNVIDIAGLTLDQTDLVVLSACETGIGKPGLEYATLARAFALASVPTVIASYWKVDDGATARLMEQFYGNLREYPGEGYLVAMAQAQRALIEEGGRYSEPAAWAAFTLFGKP</sequence>
<dbReference type="PROSITE" id="PS50088">
    <property type="entry name" value="ANK_REPEAT"/>
    <property type="match status" value="2"/>
</dbReference>
<dbReference type="GO" id="GO:0004842">
    <property type="term" value="F:ubiquitin-protein transferase activity"/>
    <property type="evidence" value="ECO:0007669"/>
    <property type="project" value="TreeGrafter"/>
</dbReference>
<reference evidence="5 6" key="1">
    <citation type="submission" date="2018-09" db="EMBL/GenBank/DDBJ databases">
        <title>Alcanivorax profundi sp. nov., isolated from 1000 m-depth seawater of the Mariana Trench.</title>
        <authorList>
            <person name="Liu J."/>
        </authorList>
    </citation>
    <scope>NUCLEOTIDE SEQUENCE [LARGE SCALE GENOMIC DNA]</scope>
    <source>
        <strain evidence="5 6">MTEO17</strain>
    </source>
</reference>
<dbReference type="InterPro" id="IPR036770">
    <property type="entry name" value="Ankyrin_rpt-contain_sf"/>
</dbReference>
<dbReference type="Gene3D" id="1.25.40.20">
    <property type="entry name" value="Ankyrin repeat-containing domain"/>
    <property type="match status" value="1"/>
</dbReference>
<dbReference type="Gene3D" id="2.130.10.10">
    <property type="entry name" value="YVTN repeat-like/Quinoprotein amine dehydrogenase"/>
    <property type="match status" value="1"/>
</dbReference>
<keyword evidence="6" id="KW-1185">Reference proteome</keyword>
<evidence type="ECO:0000256" key="3">
    <source>
        <dbReference type="PROSITE-ProRule" id="PRU00023"/>
    </source>
</evidence>
<proteinExistence type="predicted"/>
<dbReference type="EMBL" id="QYYA01000005">
    <property type="protein sequence ID" value="RJG16364.1"/>
    <property type="molecule type" value="Genomic_DNA"/>
</dbReference>
<comment type="caution">
    <text evidence="5">The sequence shown here is derived from an EMBL/GenBank/DDBJ whole genome shotgun (WGS) entry which is preliminary data.</text>
</comment>
<dbReference type="PANTHER" id="PTHR24171">
    <property type="entry name" value="ANKYRIN REPEAT DOMAIN-CONTAINING PROTEIN 39-RELATED"/>
    <property type="match status" value="1"/>
</dbReference>
<keyword evidence="2 3" id="KW-0040">ANK repeat</keyword>
<dbReference type="SUPFAM" id="SSF48403">
    <property type="entry name" value="Ankyrin repeat"/>
    <property type="match status" value="1"/>
</dbReference>
<evidence type="ECO:0000259" key="4">
    <source>
        <dbReference type="Pfam" id="PF12770"/>
    </source>
</evidence>
<dbReference type="PANTHER" id="PTHR24171:SF8">
    <property type="entry name" value="BRCA1-ASSOCIATED RING DOMAIN PROTEIN 1"/>
    <property type="match status" value="1"/>
</dbReference>
<name>A0A418XUK8_9GAMM</name>
<dbReference type="Proteomes" id="UP000283734">
    <property type="component" value="Unassembled WGS sequence"/>
</dbReference>
<gene>
    <name evidence="5" type="ORF">D4A39_13975</name>
</gene>
<dbReference type="InterPro" id="IPR024983">
    <property type="entry name" value="CHAT_dom"/>
</dbReference>
<feature type="repeat" description="ANK" evidence="3">
    <location>
        <begin position="63"/>
        <end position="95"/>
    </location>
</feature>
<evidence type="ECO:0000313" key="6">
    <source>
        <dbReference type="Proteomes" id="UP000283734"/>
    </source>
</evidence>
<protein>
    <submittedName>
        <fullName evidence="5">CHAT domain-containing protein</fullName>
    </submittedName>
</protein>
<evidence type="ECO:0000256" key="2">
    <source>
        <dbReference type="ARBA" id="ARBA00023043"/>
    </source>
</evidence>
<dbReference type="InterPro" id="IPR002110">
    <property type="entry name" value="Ankyrin_rpt"/>
</dbReference>
<accession>A0A418XUK8</accession>
<dbReference type="Pfam" id="PF12796">
    <property type="entry name" value="Ank_2"/>
    <property type="match status" value="1"/>
</dbReference>
<dbReference type="Gene3D" id="2.180.10.10">
    <property type="entry name" value="RHS repeat-associated core"/>
    <property type="match status" value="1"/>
</dbReference>
<dbReference type="Pfam" id="PF12770">
    <property type="entry name" value="CHAT"/>
    <property type="match status" value="1"/>
</dbReference>